<gene>
    <name evidence="2" type="ORF">LTRI10_LOCUS41154</name>
</gene>
<accession>A0AAV2FRY4</accession>
<keyword evidence="3" id="KW-1185">Reference proteome</keyword>
<reference evidence="2 3" key="1">
    <citation type="submission" date="2024-04" db="EMBL/GenBank/DDBJ databases">
        <authorList>
            <person name="Fracassetti M."/>
        </authorList>
    </citation>
    <scope>NUCLEOTIDE SEQUENCE [LARGE SCALE GENOMIC DNA]</scope>
</reference>
<evidence type="ECO:0000313" key="3">
    <source>
        <dbReference type="Proteomes" id="UP001497516"/>
    </source>
</evidence>
<feature type="compositionally biased region" description="Low complexity" evidence="1">
    <location>
        <begin position="13"/>
        <end position="30"/>
    </location>
</feature>
<evidence type="ECO:0000256" key="1">
    <source>
        <dbReference type="SAM" id="MobiDB-lite"/>
    </source>
</evidence>
<sequence length="91" mass="10536">MCSSNSSSRAARFGSFPGHGLPPSSSSPLTSVYATRDHNFHRERGDCWCFRWMKMRLWHLIMVQKATNRTERSREEEDISIVARKYGVIDD</sequence>
<proteinExistence type="predicted"/>
<dbReference type="Proteomes" id="UP001497516">
    <property type="component" value="Chromosome 7"/>
</dbReference>
<feature type="region of interest" description="Disordered" evidence="1">
    <location>
        <begin position="1"/>
        <end position="30"/>
    </location>
</feature>
<dbReference type="EMBL" id="OZ034820">
    <property type="protein sequence ID" value="CAL1401074.1"/>
    <property type="molecule type" value="Genomic_DNA"/>
</dbReference>
<organism evidence="2 3">
    <name type="scientific">Linum trigynum</name>
    <dbReference type="NCBI Taxonomy" id="586398"/>
    <lineage>
        <taxon>Eukaryota</taxon>
        <taxon>Viridiplantae</taxon>
        <taxon>Streptophyta</taxon>
        <taxon>Embryophyta</taxon>
        <taxon>Tracheophyta</taxon>
        <taxon>Spermatophyta</taxon>
        <taxon>Magnoliopsida</taxon>
        <taxon>eudicotyledons</taxon>
        <taxon>Gunneridae</taxon>
        <taxon>Pentapetalae</taxon>
        <taxon>rosids</taxon>
        <taxon>fabids</taxon>
        <taxon>Malpighiales</taxon>
        <taxon>Linaceae</taxon>
        <taxon>Linum</taxon>
    </lineage>
</organism>
<evidence type="ECO:0000313" key="2">
    <source>
        <dbReference type="EMBL" id="CAL1401074.1"/>
    </source>
</evidence>
<name>A0AAV2FRY4_9ROSI</name>
<protein>
    <submittedName>
        <fullName evidence="2">Uncharacterized protein</fullName>
    </submittedName>
</protein>
<dbReference type="AlphaFoldDB" id="A0AAV2FRY4"/>